<evidence type="ECO:0000256" key="9">
    <source>
        <dbReference type="ARBA" id="ARBA00023170"/>
    </source>
</evidence>
<comment type="similarity">
    <text evidence="2 11 13">Belongs to the TonB-dependent receptor family.</text>
</comment>
<evidence type="ECO:0000256" key="1">
    <source>
        <dbReference type="ARBA" id="ARBA00004571"/>
    </source>
</evidence>
<reference evidence="17 18" key="1">
    <citation type="submission" date="2020-08" db="EMBL/GenBank/DDBJ databases">
        <title>Genomic Encyclopedia of Type Strains, Phase IV (KMG-IV): sequencing the most valuable type-strain genomes for metagenomic binning, comparative biology and taxonomic classification.</title>
        <authorList>
            <person name="Goeker M."/>
        </authorList>
    </citation>
    <scope>NUCLEOTIDE SEQUENCE [LARGE SCALE GENOMIC DNA]</scope>
    <source>
        <strain evidence="17 18">DSM 102134</strain>
    </source>
</reference>
<proteinExistence type="inferred from homology"/>
<dbReference type="RefSeq" id="WP_077546779.1">
    <property type="nucleotide sequence ID" value="NZ_CANLQM010000001.1"/>
</dbReference>
<dbReference type="Gene3D" id="2.170.130.10">
    <property type="entry name" value="TonB-dependent receptor, plug domain"/>
    <property type="match status" value="1"/>
</dbReference>
<evidence type="ECO:0000256" key="5">
    <source>
        <dbReference type="ARBA" id="ARBA00022692"/>
    </source>
</evidence>
<keyword evidence="7 13" id="KW-0798">TonB box</keyword>
<dbReference type="InterPro" id="IPR012910">
    <property type="entry name" value="Plug_dom"/>
</dbReference>
<evidence type="ECO:0000256" key="13">
    <source>
        <dbReference type="RuleBase" id="RU003357"/>
    </source>
</evidence>
<sequence length="743" mass="81424">MNIRATRCFLLTCTAIAALSPLSAAAQGLPPDATALQTIVLKGKRVKAGDIVNTPLASQTTEEEIEKKQVQSIEDLGRSLEPGVNYSRGTTNSLNIRGLEGNRVATVIDGVPLTYLQDTARSTAGGAESFDFFALTSVDVVRGADSSRIGDGGLGGALVLRTLEPEDLIGEGRDWGGKVGTGYDSMDNSWYGGAAVAKRVENTSALFLGSYKTGHERDNKGDVGGYGATRTEPNPADYDQHNLLFKLRQDTELGHVFGLTAERFRFEKDTDLRRDQTLTGNYRPGNHSNGQLNERDRVSLDYFYEAPSSDGLIDAAEATLYWQRQLRQDSQDSIRWTSVPGVYKRWNDIEESGFGFNGFFDSGFETGGVSHVLTFGTDIFISRAEQYSAGVDSCPASPPYTGVYGACGNLHTNQADMPDVDSKRMSFYVQDRMSFGDSGFTLTPALRYDWFDHDPQATAAYLGNAMKPDTPPGSSGDAWSPKLLAEYELSDTFTLFGQWAMGFRSPTASELYMTFGAPGTYLRTGNPDLEPETSNGFDVGARFGDGDFGGSLTFFYTRYKNFIENRNLTAAEQIARGIDPSAGYMFVQTPVNVSRAEIYGIELAAHKRFDNGFNMRAGLAYARGTNLETDQLLASVPPLKGIIGVGYETEAWGVDLLWTGVEGVDDQSAASFKAPGYGIFDLTGWWEPEQVKGLRIQAGVYNLFDRTYYDALNTKDYTTITAANEEYYSEPGRTFRISLTQRF</sequence>
<dbReference type="NCBIfam" id="TIGR01786">
    <property type="entry name" value="TonB-hemlactrns"/>
    <property type="match status" value="1"/>
</dbReference>
<feature type="domain" description="TonB-dependent receptor plug" evidence="16">
    <location>
        <begin position="54"/>
        <end position="157"/>
    </location>
</feature>
<dbReference type="Gene3D" id="2.40.170.20">
    <property type="entry name" value="TonB-dependent receptor, beta-barrel domain"/>
    <property type="match status" value="1"/>
</dbReference>
<keyword evidence="4 11" id="KW-1134">Transmembrane beta strand</keyword>
<name>A0A7W9YUD0_9HYPH</name>
<evidence type="ECO:0000256" key="8">
    <source>
        <dbReference type="ARBA" id="ARBA00023136"/>
    </source>
</evidence>
<comment type="subcellular location">
    <subcellularLocation>
        <location evidence="1 11">Cell outer membrane</location>
        <topology evidence="1 11">Multi-pass membrane protein</topology>
    </subcellularLocation>
</comment>
<dbReference type="InterPro" id="IPR036942">
    <property type="entry name" value="Beta-barrel_TonB_sf"/>
</dbReference>
<evidence type="ECO:0000256" key="10">
    <source>
        <dbReference type="ARBA" id="ARBA00023237"/>
    </source>
</evidence>
<evidence type="ECO:0000256" key="6">
    <source>
        <dbReference type="ARBA" id="ARBA00022729"/>
    </source>
</evidence>
<evidence type="ECO:0000313" key="17">
    <source>
        <dbReference type="EMBL" id="MBB6178432.1"/>
    </source>
</evidence>
<dbReference type="InterPro" id="IPR000531">
    <property type="entry name" value="Beta-barrel_TonB"/>
</dbReference>
<organism evidence="17 18">
    <name type="scientific">Pseudorhizobium flavum</name>
    <dbReference type="NCBI Taxonomy" id="1335061"/>
    <lineage>
        <taxon>Bacteria</taxon>
        <taxon>Pseudomonadati</taxon>
        <taxon>Pseudomonadota</taxon>
        <taxon>Alphaproteobacteria</taxon>
        <taxon>Hyphomicrobiales</taxon>
        <taxon>Rhizobiaceae</taxon>
        <taxon>Rhizobium/Agrobacterium group</taxon>
        <taxon>Pseudorhizobium</taxon>
    </lineage>
</organism>
<dbReference type="Pfam" id="PF00593">
    <property type="entry name" value="TonB_dep_Rec_b-barrel"/>
    <property type="match status" value="1"/>
</dbReference>
<dbReference type="PROSITE" id="PS01156">
    <property type="entry name" value="TONB_DEPENDENT_REC_2"/>
    <property type="match status" value="1"/>
</dbReference>
<evidence type="ECO:0000256" key="3">
    <source>
        <dbReference type="ARBA" id="ARBA00022448"/>
    </source>
</evidence>
<keyword evidence="3 11" id="KW-0813">Transport</keyword>
<dbReference type="EMBL" id="JACHEJ010000001">
    <property type="protein sequence ID" value="MBB6178432.1"/>
    <property type="molecule type" value="Genomic_DNA"/>
</dbReference>
<dbReference type="InterPro" id="IPR010949">
    <property type="entry name" value="TonB_Hb/transfer/lactofer_rcpt"/>
</dbReference>
<evidence type="ECO:0000313" key="18">
    <source>
        <dbReference type="Proteomes" id="UP000535501"/>
    </source>
</evidence>
<feature type="signal peptide" evidence="14">
    <location>
        <begin position="1"/>
        <end position="26"/>
    </location>
</feature>
<dbReference type="GO" id="GO:0009279">
    <property type="term" value="C:cell outer membrane"/>
    <property type="evidence" value="ECO:0007669"/>
    <property type="project" value="UniProtKB-SubCell"/>
</dbReference>
<feature type="chain" id="PRO_5030551802" evidence="14">
    <location>
        <begin position="27"/>
        <end position="743"/>
    </location>
</feature>
<keyword evidence="8 11" id="KW-0472">Membrane</keyword>
<dbReference type="GO" id="GO:0015232">
    <property type="term" value="F:heme transmembrane transporter activity"/>
    <property type="evidence" value="ECO:0007669"/>
    <property type="project" value="InterPro"/>
</dbReference>
<dbReference type="NCBIfam" id="TIGR01785">
    <property type="entry name" value="TonB-hemin"/>
    <property type="match status" value="1"/>
</dbReference>
<feature type="short sequence motif" description="TonB C-terminal box" evidence="12">
    <location>
        <begin position="726"/>
        <end position="743"/>
    </location>
</feature>
<dbReference type="InterPro" id="IPR010917">
    <property type="entry name" value="TonB_rcpt_CS"/>
</dbReference>
<keyword evidence="18" id="KW-1185">Reference proteome</keyword>
<evidence type="ECO:0000259" key="15">
    <source>
        <dbReference type="Pfam" id="PF00593"/>
    </source>
</evidence>
<protein>
    <submittedName>
        <fullName evidence="17">Hemoglobin/transferrin/lactoferrin receptor protein</fullName>
    </submittedName>
</protein>
<dbReference type="PANTHER" id="PTHR30069:SF29">
    <property type="entry name" value="HEMOGLOBIN AND HEMOGLOBIN-HAPTOGLOBIN-BINDING PROTEIN 1-RELATED"/>
    <property type="match status" value="1"/>
</dbReference>
<dbReference type="AlphaFoldDB" id="A0A7W9YUD0"/>
<dbReference type="Pfam" id="PF07715">
    <property type="entry name" value="Plug"/>
    <property type="match status" value="1"/>
</dbReference>
<evidence type="ECO:0000259" key="16">
    <source>
        <dbReference type="Pfam" id="PF07715"/>
    </source>
</evidence>
<keyword evidence="5 11" id="KW-0812">Transmembrane</keyword>
<comment type="caution">
    <text evidence="17">The sequence shown here is derived from an EMBL/GenBank/DDBJ whole genome shotgun (WGS) entry which is preliminary data.</text>
</comment>
<evidence type="ECO:0000256" key="4">
    <source>
        <dbReference type="ARBA" id="ARBA00022452"/>
    </source>
</evidence>
<keyword evidence="6 14" id="KW-0732">Signal</keyword>
<evidence type="ECO:0000256" key="11">
    <source>
        <dbReference type="PROSITE-ProRule" id="PRU01360"/>
    </source>
</evidence>
<dbReference type="SUPFAM" id="SSF56935">
    <property type="entry name" value="Porins"/>
    <property type="match status" value="1"/>
</dbReference>
<dbReference type="InterPro" id="IPR039426">
    <property type="entry name" value="TonB-dep_rcpt-like"/>
</dbReference>
<dbReference type="InterPro" id="IPR037066">
    <property type="entry name" value="Plug_dom_sf"/>
</dbReference>
<dbReference type="PROSITE" id="PS52016">
    <property type="entry name" value="TONB_DEPENDENT_REC_3"/>
    <property type="match status" value="1"/>
</dbReference>
<evidence type="ECO:0000256" key="12">
    <source>
        <dbReference type="PROSITE-ProRule" id="PRU10144"/>
    </source>
</evidence>
<keyword evidence="10 11" id="KW-0998">Cell outer membrane</keyword>
<keyword evidence="9 17" id="KW-0675">Receptor</keyword>
<accession>A0A7W9YUD0</accession>
<dbReference type="GO" id="GO:0015344">
    <property type="term" value="F:siderophore uptake transmembrane transporter activity"/>
    <property type="evidence" value="ECO:0007669"/>
    <property type="project" value="TreeGrafter"/>
</dbReference>
<dbReference type="CDD" id="cd01347">
    <property type="entry name" value="ligand_gated_channel"/>
    <property type="match status" value="1"/>
</dbReference>
<gene>
    <name evidence="17" type="ORF">HNQ75_000375</name>
</gene>
<feature type="domain" description="TonB-dependent receptor-like beta-barrel" evidence="15">
    <location>
        <begin position="255"/>
        <end position="703"/>
    </location>
</feature>
<dbReference type="Proteomes" id="UP000535501">
    <property type="component" value="Unassembled WGS sequence"/>
</dbReference>
<dbReference type="InterPro" id="IPR011276">
    <property type="entry name" value="TonB_haem/Hb_rcpt"/>
</dbReference>
<evidence type="ECO:0000256" key="2">
    <source>
        <dbReference type="ARBA" id="ARBA00009810"/>
    </source>
</evidence>
<evidence type="ECO:0000256" key="14">
    <source>
        <dbReference type="SAM" id="SignalP"/>
    </source>
</evidence>
<evidence type="ECO:0000256" key="7">
    <source>
        <dbReference type="ARBA" id="ARBA00023077"/>
    </source>
</evidence>
<dbReference type="PANTHER" id="PTHR30069">
    <property type="entry name" value="TONB-DEPENDENT OUTER MEMBRANE RECEPTOR"/>
    <property type="match status" value="1"/>
</dbReference>
<dbReference type="GO" id="GO:0044718">
    <property type="term" value="P:siderophore transmembrane transport"/>
    <property type="evidence" value="ECO:0007669"/>
    <property type="project" value="TreeGrafter"/>
</dbReference>